<comment type="caution">
    <text evidence="5">The sequence shown here is derived from an EMBL/GenBank/DDBJ whole genome shotgun (WGS) entry which is preliminary data.</text>
</comment>
<dbReference type="PRINTS" id="PR00034">
    <property type="entry name" value="HTHCRP"/>
</dbReference>
<evidence type="ECO:0000256" key="2">
    <source>
        <dbReference type="ARBA" id="ARBA00023125"/>
    </source>
</evidence>
<keyword evidence="1" id="KW-0805">Transcription regulation</keyword>
<protein>
    <submittedName>
        <fullName evidence="5">Crp/Fnr family transcriptional regulator</fullName>
    </submittedName>
</protein>
<dbReference type="InterPro" id="IPR012318">
    <property type="entry name" value="HTH_CRP"/>
</dbReference>
<reference evidence="5 6" key="2">
    <citation type="submission" date="2019-02" db="EMBL/GenBank/DDBJ databases">
        <title>'Lichenibacterium ramalinii' gen. nov. sp. nov., 'Lichenibacterium minor' gen. nov. sp. nov.</title>
        <authorList>
            <person name="Pankratov T."/>
        </authorList>
    </citation>
    <scope>NUCLEOTIDE SEQUENCE [LARGE SCALE GENOMIC DNA]</scope>
    <source>
        <strain evidence="5 6">RmlP001</strain>
    </source>
</reference>
<feature type="domain" description="HTH crp-type" evidence="4">
    <location>
        <begin position="142"/>
        <end position="216"/>
    </location>
</feature>
<organism evidence="5 6">
    <name type="scientific">Lichenibacterium ramalinae</name>
    <dbReference type="NCBI Taxonomy" id="2316527"/>
    <lineage>
        <taxon>Bacteria</taxon>
        <taxon>Pseudomonadati</taxon>
        <taxon>Pseudomonadota</taxon>
        <taxon>Alphaproteobacteria</taxon>
        <taxon>Hyphomicrobiales</taxon>
        <taxon>Lichenihabitantaceae</taxon>
        <taxon>Lichenibacterium</taxon>
    </lineage>
</organism>
<dbReference type="PROSITE" id="PS51063">
    <property type="entry name" value="HTH_CRP_2"/>
    <property type="match status" value="1"/>
</dbReference>
<dbReference type="SUPFAM" id="SSF46785">
    <property type="entry name" value="Winged helix' DNA-binding domain"/>
    <property type="match status" value="1"/>
</dbReference>
<reference evidence="5 6" key="1">
    <citation type="submission" date="2018-09" db="EMBL/GenBank/DDBJ databases">
        <authorList>
            <person name="Grouzdev D.S."/>
            <person name="Krutkina M.S."/>
        </authorList>
    </citation>
    <scope>NUCLEOTIDE SEQUENCE [LARGE SCALE GENOMIC DNA]</scope>
    <source>
        <strain evidence="5 6">RmlP001</strain>
    </source>
</reference>
<dbReference type="RefSeq" id="WP_129219478.1">
    <property type="nucleotide sequence ID" value="NZ_QYBC01000009.1"/>
</dbReference>
<dbReference type="EMBL" id="QYBC01000009">
    <property type="protein sequence ID" value="RYB04717.1"/>
    <property type="molecule type" value="Genomic_DNA"/>
</dbReference>
<dbReference type="OrthoDB" id="7584044at2"/>
<proteinExistence type="predicted"/>
<dbReference type="GO" id="GO:0003677">
    <property type="term" value="F:DNA binding"/>
    <property type="evidence" value="ECO:0007669"/>
    <property type="project" value="UniProtKB-KW"/>
</dbReference>
<dbReference type="Gene3D" id="2.60.120.10">
    <property type="entry name" value="Jelly Rolls"/>
    <property type="match status" value="1"/>
</dbReference>
<keyword evidence="2" id="KW-0238">DNA-binding</keyword>
<evidence type="ECO:0000313" key="6">
    <source>
        <dbReference type="Proteomes" id="UP000289411"/>
    </source>
</evidence>
<dbReference type="InterPro" id="IPR036390">
    <property type="entry name" value="WH_DNA-bd_sf"/>
</dbReference>
<dbReference type="SMART" id="SM00419">
    <property type="entry name" value="HTH_CRP"/>
    <property type="match status" value="1"/>
</dbReference>
<accession>A0A4Q2RCC9</accession>
<keyword evidence="3" id="KW-0804">Transcription</keyword>
<keyword evidence="6" id="KW-1185">Reference proteome</keyword>
<evidence type="ECO:0000259" key="4">
    <source>
        <dbReference type="PROSITE" id="PS51063"/>
    </source>
</evidence>
<dbReference type="Pfam" id="PF13545">
    <property type="entry name" value="HTH_Crp_2"/>
    <property type="match status" value="1"/>
</dbReference>
<dbReference type="Gene3D" id="1.10.10.10">
    <property type="entry name" value="Winged helix-like DNA-binding domain superfamily/Winged helix DNA-binding domain"/>
    <property type="match status" value="1"/>
</dbReference>
<evidence type="ECO:0000256" key="1">
    <source>
        <dbReference type="ARBA" id="ARBA00023015"/>
    </source>
</evidence>
<name>A0A4Q2RCC9_9HYPH</name>
<dbReference type="SUPFAM" id="SSF51206">
    <property type="entry name" value="cAMP-binding domain-like"/>
    <property type="match status" value="1"/>
</dbReference>
<gene>
    <name evidence="5" type="ORF">D3272_12295</name>
</gene>
<evidence type="ECO:0000256" key="3">
    <source>
        <dbReference type="ARBA" id="ARBA00023163"/>
    </source>
</evidence>
<dbReference type="Proteomes" id="UP000289411">
    <property type="component" value="Unassembled WGS sequence"/>
</dbReference>
<dbReference type="InterPro" id="IPR018490">
    <property type="entry name" value="cNMP-bd_dom_sf"/>
</dbReference>
<dbReference type="InterPro" id="IPR036388">
    <property type="entry name" value="WH-like_DNA-bd_sf"/>
</dbReference>
<dbReference type="GO" id="GO:0006355">
    <property type="term" value="P:regulation of DNA-templated transcription"/>
    <property type="evidence" value="ECO:0007669"/>
    <property type="project" value="InterPro"/>
</dbReference>
<sequence>MMNALLRKLERFETLTRGERDAVEQLCAGAVHHRGDEQVGQAGTIPILLHGFAYRFKLLSDGRRQIHGLFVSGDLCRHIYGHLAGQGECGVRTLTPSLVASVQVTTLLAVMEEHPRIAKALWANTVADDALLREWVVSLGRRTAYERMAHLFCEVFLRLRAVGQAEGESCDLPLTQMDLGDLMGLSTVHVNRVLQQLRRDGLIALKGSQLTIRDVGVLSRAADLDPSYLGLDTLPSSGRTGTARAQIA</sequence>
<dbReference type="InterPro" id="IPR014710">
    <property type="entry name" value="RmlC-like_jellyroll"/>
</dbReference>
<dbReference type="AlphaFoldDB" id="A0A4Q2RCC9"/>
<evidence type="ECO:0000313" key="5">
    <source>
        <dbReference type="EMBL" id="RYB04717.1"/>
    </source>
</evidence>